<keyword evidence="3" id="KW-1185">Reference proteome</keyword>
<dbReference type="EMBL" id="CM000761">
    <property type="protein sequence ID" value="KXG35684.1"/>
    <property type="molecule type" value="Genomic_DNA"/>
</dbReference>
<dbReference type="Gene3D" id="1.20.1280.50">
    <property type="match status" value="1"/>
</dbReference>
<organism evidence="2 3">
    <name type="scientific">Sorghum bicolor</name>
    <name type="common">Sorghum</name>
    <name type="synonym">Sorghum vulgare</name>
    <dbReference type="NCBI Taxonomy" id="4558"/>
    <lineage>
        <taxon>Eukaryota</taxon>
        <taxon>Viridiplantae</taxon>
        <taxon>Streptophyta</taxon>
        <taxon>Embryophyta</taxon>
        <taxon>Tracheophyta</taxon>
        <taxon>Spermatophyta</taxon>
        <taxon>Magnoliopsida</taxon>
        <taxon>Liliopsida</taxon>
        <taxon>Poales</taxon>
        <taxon>Poaceae</taxon>
        <taxon>PACMAD clade</taxon>
        <taxon>Panicoideae</taxon>
        <taxon>Andropogonodae</taxon>
        <taxon>Andropogoneae</taxon>
        <taxon>Sorghinae</taxon>
        <taxon>Sorghum</taxon>
    </lineage>
</organism>
<evidence type="ECO:0000313" key="3">
    <source>
        <dbReference type="Proteomes" id="UP000000768"/>
    </source>
</evidence>
<name>A0A1B6QCP8_SORBI</name>
<reference evidence="2 3" key="1">
    <citation type="journal article" date="2009" name="Nature">
        <title>The Sorghum bicolor genome and the diversification of grasses.</title>
        <authorList>
            <person name="Paterson A.H."/>
            <person name="Bowers J.E."/>
            <person name="Bruggmann R."/>
            <person name="Dubchak I."/>
            <person name="Grimwood J."/>
            <person name="Gundlach H."/>
            <person name="Haberer G."/>
            <person name="Hellsten U."/>
            <person name="Mitros T."/>
            <person name="Poliakov A."/>
            <person name="Schmutz J."/>
            <person name="Spannagl M."/>
            <person name="Tang H."/>
            <person name="Wang X."/>
            <person name="Wicker T."/>
            <person name="Bharti A.K."/>
            <person name="Chapman J."/>
            <person name="Feltus F.A."/>
            <person name="Gowik U."/>
            <person name="Grigoriev I.V."/>
            <person name="Lyons E."/>
            <person name="Maher C.A."/>
            <person name="Martis M."/>
            <person name="Narechania A."/>
            <person name="Otillar R.P."/>
            <person name="Penning B.W."/>
            <person name="Salamov A.A."/>
            <person name="Wang Y."/>
            <person name="Zhang L."/>
            <person name="Carpita N.C."/>
            <person name="Freeling M."/>
            <person name="Gingle A.R."/>
            <person name="Hash C.T."/>
            <person name="Keller B."/>
            <person name="Klein P."/>
            <person name="Kresovich S."/>
            <person name="McCann M.C."/>
            <person name="Ming R."/>
            <person name="Peterson D.G."/>
            <person name="Mehboob-ur-Rahman"/>
            <person name="Ware D."/>
            <person name="Westhoff P."/>
            <person name="Mayer K.F."/>
            <person name="Messing J."/>
            <person name="Rokhsar D.S."/>
        </authorList>
    </citation>
    <scope>NUCLEOTIDE SEQUENCE [LARGE SCALE GENOMIC DNA]</scope>
    <source>
        <strain evidence="3">cv. BTx623</strain>
    </source>
</reference>
<feature type="domain" description="F-box" evidence="1">
    <location>
        <begin position="10"/>
        <end position="53"/>
    </location>
</feature>
<dbReference type="Gramene" id="KXG35684">
    <property type="protein sequence ID" value="KXG35684"/>
    <property type="gene ID" value="SORBI_3002G211400"/>
</dbReference>
<gene>
    <name evidence="2" type="ORF">SORBI_3002G211400</name>
</gene>
<dbReference type="OMA" id="FLLRYHE"/>
<accession>A0A1B6QCP8</accession>
<evidence type="ECO:0000259" key="1">
    <source>
        <dbReference type="SMART" id="SM00256"/>
    </source>
</evidence>
<dbReference type="InterPro" id="IPR001810">
    <property type="entry name" value="F-box_dom"/>
</dbReference>
<dbReference type="Pfam" id="PF00646">
    <property type="entry name" value="F-box"/>
    <property type="match status" value="1"/>
</dbReference>
<evidence type="ECO:0000313" key="2">
    <source>
        <dbReference type="EMBL" id="KXG35684.1"/>
    </source>
</evidence>
<dbReference type="SUPFAM" id="SSF50965">
    <property type="entry name" value="Galactose oxidase, central domain"/>
    <property type="match status" value="1"/>
</dbReference>
<dbReference type="SMART" id="SM00256">
    <property type="entry name" value="FBOX"/>
    <property type="match status" value="1"/>
</dbReference>
<protein>
    <recommendedName>
        <fullName evidence="1">F-box domain-containing protein</fullName>
    </recommendedName>
</protein>
<dbReference type="Proteomes" id="UP000000768">
    <property type="component" value="Chromosome 2"/>
</dbReference>
<dbReference type="PANTHER" id="PTHR32133">
    <property type="entry name" value="OS07G0120400 PROTEIN"/>
    <property type="match status" value="1"/>
</dbReference>
<dbReference type="InterPro" id="IPR036047">
    <property type="entry name" value="F-box-like_dom_sf"/>
</dbReference>
<dbReference type="OrthoDB" id="690324at2759"/>
<dbReference type="PANTHER" id="PTHR32133:SF408">
    <property type="entry name" value="OS07G0120400 PROTEIN"/>
    <property type="match status" value="1"/>
</dbReference>
<dbReference type="AlphaFoldDB" id="A0A1B6QCP8"/>
<proteinExistence type="predicted"/>
<dbReference type="InParanoid" id="A0A1B6QCP8"/>
<reference evidence="3" key="2">
    <citation type="journal article" date="2018" name="Plant J.">
        <title>The Sorghum bicolor reference genome: improved assembly, gene annotations, a transcriptome atlas, and signatures of genome organization.</title>
        <authorList>
            <person name="McCormick R.F."/>
            <person name="Truong S.K."/>
            <person name="Sreedasyam A."/>
            <person name="Jenkins J."/>
            <person name="Shu S."/>
            <person name="Sims D."/>
            <person name="Kennedy M."/>
            <person name="Amirebrahimi M."/>
            <person name="Weers B.D."/>
            <person name="McKinley B."/>
            <person name="Mattison A."/>
            <person name="Morishige D.T."/>
            <person name="Grimwood J."/>
            <person name="Schmutz J."/>
            <person name="Mullet J.E."/>
        </authorList>
    </citation>
    <scope>NUCLEOTIDE SEQUENCE [LARGE SCALE GENOMIC DNA]</scope>
    <source>
        <strain evidence="3">cv. BTx623</strain>
    </source>
</reference>
<sequence length="375" mass="41159">MAPPSSLPELTDDLIGEILLRISPDEPAHLFRTSLVCRSWRHLLSDLGFLRRYREFHGTPPVLGFLNYNSLETTTSPACPLIPPALDCYGCVALDCRHGRVLLHTIHPAGLIVWDPITGNQHHLPDAPEDPYNHLTGAVLCAADGCDHVDCGRGGPFLVVFGGTADDENLVEGDDVSFTWLSVYSSATGTWSALASAHLGPIATSRDVMGPSLLAGGALHFLLEDGRRLLRYELGRHELSVTNLPPPLRVGNMALVKAEDGGGLGVAGVEGYSLHLWSWRGAAAGWVQGRVIELDMMLPMTIGDPSTRLLVVGYSECANTIFIHSNEGIFTIEFKSDRIKHICESRDFQTITPYASFYTPDYAWERFQLLVNWMQ</sequence>
<dbReference type="SUPFAM" id="SSF81383">
    <property type="entry name" value="F-box domain"/>
    <property type="match status" value="1"/>
</dbReference>
<dbReference type="eggNOG" id="ENOG502SKDB">
    <property type="taxonomic scope" value="Eukaryota"/>
</dbReference>
<dbReference type="InterPro" id="IPR011043">
    <property type="entry name" value="Gal_Oxase/kelch_b-propeller"/>
</dbReference>